<dbReference type="KEGG" id="anr:Ana3638_20470"/>
<sequence>MRKKSHISLANYLIKSMKSEELVNHKKAFYIGSILPDCVPSFLTRKHNIEETFEILKNEILKITDNYDMDRGMTGYYSRHLGVVTHYIADYFTFPHNDIFKGNLKEHCTYERDLKLAFRSYVKSDEAIRGRENGSIFKSVDEIFEFIKKMHEEYLRAIKVITVDCFYIVELCHKVVDAILQIFELNLNEKRISQATAA</sequence>
<name>A0A6P1TRH5_9FIRM</name>
<dbReference type="InterPro" id="IPR029002">
    <property type="entry name" value="PLPC/GPLD1"/>
</dbReference>
<protein>
    <recommendedName>
        <fullName evidence="1">Phospholipase C/D domain-containing protein</fullName>
    </recommendedName>
</protein>
<proteinExistence type="predicted"/>
<evidence type="ECO:0000313" key="2">
    <source>
        <dbReference type="EMBL" id="QHQ62859.1"/>
    </source>
</evidence>
<dbReference type="Pfam" id="PF00882">
    <property type="entry name" value="Zn_dep_PLPC"/>
    <property type="match status" value="1"/>
</dbReference>
<gene>
    <name evidence="2" type="ORF">Ana3638_20470</name>
</gene>
<reference evidence="2 3" key="1">
    <citation type="submission" date="2020-01" db="EMBL/GenBank/DDBJ databases">
        <title>Genome analysis of Anaerocolumna sp. CBA3638.</title>
        <authorList>
            <person name="Kim J."/>
            <person name="Roh S.W."/>
        </authorList>
    </citation>
    <scope>NUCLEOTIDE SEQUENCE [LARGE SCALE GENOMIC DNA]</scope>
    <source>
        <strain evidence="2 3">CBA3638</strain>
    </source>
</reference>
<dbReference type="AlphaFoldDB" id="A0A6P1TRH5"/>
<dbReference type="Proteomes" id="UP000464314">
    <property type="component" value="Chromosome"/>
</dbReference>
<evidence type="ECO:0000259" key="1">
    <source>
        <dbReference type="Pfam" id="PF00882"/>
    </source>
</evidence>
<dbReference type="RefSeq" id="WP_161839681.1">
    <property type="nucleotide sequence ID" value="NZ_CP048000.1"/>
</dbReference>
<organism evidence="2 3">
    <name type="scientific">Anaerocolumna sedimenticola</name>
    <dbReference type="NCBI Taxonomy" id="2696063"/>
    <lineage>
        <taxon>Bacteria</taxon>
        <taxon>Bacillati</taxon>
        <taxon>Bacillota</taxon>
        <taxon>Clostridia</taxon>
        <taxon>Lachnospirales</taxon>
        <taxon>Lachnospiraceae</taxon>
        <taxon>Anaerocolumna</taxon>
    </lineage>
</organism>
<feature type="domain" description="Phospholipase C/D" evidence="1">
    <location>
        <begin position="5"/>
        <end position="157"/>
    </location>
</feature>
<keyword evidence="3" id="KW-1185">Reference proteome</keyword>
<accession>A0A6P1TRH5</accession>
<evidence type="ECO:0000313" key="3">
    <source>
        <dbReference type="Proteomes" id="UP000464314"/>
    </source>
</evidence>
<dbReference type="EMBL" id="CP048000">
    <property type="protein sequence ID" value="QHQ62859.1"/>
    <property type="molecule type" value="Genomic_DNA"/>
</dbReference>